<dbReference type="AlphaFoldDB" id="A0A4Q7MQ59"/>
<keyword evidence="1" id="KW-0129">CBS domain</keyword>
<evidence type="ECO:0000259" key="2">
    <source>
        <dbReference type="PROSITE" id="PS51371"/>
    </source>
</evidence>
<dbReference type="SUPFAM" id="SSF54631">
    <property type="entry name" value="CBS-domain pair"/>
    <property type="match status" value="1"/>
</dbReference>
<comment type="caution">
    <text evidence="3">The sequence shown here is derived from an EMBL/GenBank/DDBJ whole genome shotgun (WGS) entry which is preliminary data.</text>
</comment>
<proteinExistence type="predicted"/>
<dbReference type="InterPro" id="IPR000644">
    <property type="entry name" value="CBS_dom"/>
</dbReference>
<dbReference type="Gene3D" id="3.10.580.10">
    <property type="entry name" value="CBS-domain"/>
    <property type="match status" value="1"/>
</dbReference>
<evidence type="ECO:0000313" key="4">
    <source>
        <dbReference type="Proteomes" id="UP000293874"/>
    </source>
</evidence>
<organism evidence="3 4">
    <name type="scientific">Pseudobacter ginsenosidimutans</name>
    <dbReference type="NCBI Taxonomy" id="661488"/>
    <lineage>
        <taxon>Bacteria</taxon>
        <taxon>Pseudomonadati</taxon>
        <taxon>Bacteroidota</taxon>
        <taxon>Chitinophagia</taxon>
        <taxon>Chitinophagales</taxon>
        <taxon>Chitinophagaceae</taxon>
        <taxon>Pseudobacter</taxon>
    </lineage>
</organism>
<keyword evidence="4" id="KW-1185">Reference proteome</keyword>
<dbReference type="Proteomes" id="UP000293874">
    <property type="component" value="Unassembled WGS sequence"/>
</dbReference>
<name>A0A4Q7MQ59_9BACT</name>
<dbReference type="Pfam" id="PF00571">
    <property type="entry name" value="CBS"/>
    <property type="match status" value="1"/>
</dbReference>
<evidence type="ECO:0000256" key="1">
    <source>
        <dbReference type="PROSITE-ProRule" id="PRU00703"/>
    </source>
</evidence>
<accession>A0A4Q7MQ59</accession>
<evidence type="ECO:0000313" key="3">
    <source>
        <dbReference type="EMBL" id="RZS70846.1"/>
    </source>
</evidence>
<gene>
    <name evidence="3" type="ORF">EV199_2741</name>
</gene>
<sequence length="117" mass="13056">MPLLAASIAPDILDNTTVKQVFLKNENYIPADPEAAISPDDNLTKAIEMMAKHNLEILPVADSLNGKIAGSISFRDILSAYRLQLDEHDEKISISLKRRTLKMIVRSKNRVSVLKKD</sequence>
<feature type="domain" description="CBS" evidence="2">
    <location>
        <begin position="28"/>
        <end position="90"/>
    </location>
</feature>
<dbReference type="InterPro" id="IPR046342">
    <property type="entry name" value="CBS_dom_sf"/>
</dbReference>
<reference evidence="3 4" key="1">
    <citation type="submission" date="2019-02" db="EMBL/GenBank/DDBJ databases">
        <title>Genomic Encyclopedia of Type Strains, Phase IV (KMG-IV): sequencing the most valuable type-strain genomes for metagenomic binning, comparative biology and taxonomic classification.</title>
        <authorList>
            <person name="Goeker M."/>
        </authorList>
    </citation>
    <scope>NUCLEOTIDE SEQUENCE [LARGE SCALE GENOMIC DNA]</scope>
    <source>
        <strain evidence="3 4">DSM 18116</strain>
    </source>
</reference>
<dbReference type="EMBL" id="SGXA01000002">
    <property type="protein sequence ID" value="RZS70846.1"/>
    <property type="molecule type" value="Genomic_DNA"/>
</dbReference>
<dbReference type="PROSITE" id="PS51371">
    <property type="entry name" value="CBS"/>
    <property type="match status" value="1"/>
</dbReference>
<protein>
    <submittedName>
        <fullName evidence="3">CBS domain protein</fullName>
    </submittedName>
</protein>